<gene>
    <name evidence="1" type="ORF">WMY93_033085</name>
</gene>
<comment type="caution">
    <text evidence="1">The sequence shown here is derived from an EMBL/GenBank/DDBJ whole genome shotgun (WGS) entry which is preliminary data.</text>
</comment>
<keyword evidence="2" id="KW-1185">Reference proteome</keyword>
<protein>
    <submittedName>
        <fullName evidence="1">Uncharacterized protein</fullName>
    </submittedName>
</protein>
<accession>A0AAW0MPK4</accession>
<reference evidence="2" key="1">
    <citation type="submission" date="2024-04" db="EMBL/GenBank/DDBJ databases">
        <title>Salinicola lusitanus LLJ914,a marine bacterium isolated from the Okinawa Trough.</title>
        <authorList>
            <person name="Li J."/>
        </authorList>
    </citation>
    <scope>NUCLEOTIDE SEQUENCE [LARGE SCALE GENOMIC DNA]</scope>
</reference>
<evidence type="ECO:0000313" key="2">
    <source>
        <dbReference type="Proteomes" id="UP001460270"/>
    </source>
</evidence>
<dbReference type="Proteomes" id="UP001460270">
    <property type="component" value="Unassembled WGS sequence"/>
</dbReference>
<name>A0AAW0MPK4_9GOBI</name>
<dbReference type="EMBL" id="JBBPFD010000122">
    <property type="protein sequence ID" value="KAK7880247.1"/>
    <property type="molecule type" value="Genomic_DNA"/>
</dbReference>
<organism evidence="1 2">
    <name type="scientific">Mugilogobius chulae</name>
    <name type="common">yellowstripe goby</name>
    <dbReference type="NCBI Taxonomy" id="88201"/>
    <lineage>
        <taxon>Eukaryota</taxon>
        <taxon>Metazoa</taxon>
        <taxon>Chordata</taxon>
        <taxon>Craniata</taxon>
        <taxon>Vertebrata</taxon>
        <taxon>Euteleostomi</taxon>
        <taxon>Actinopterygii</taxon>
        <taxon>Neopterygii</taxon>
        <taxon>Teleostei</taxon>
        <taxon>Neoteleostei</taxon>
        <taxon>Acanthomorphata</taxon>
        <taxon>Gobiaria</taxon>
        <taxon>Gobiiformes</taxon>
        <taxon>Gobioidei</taxon>
        <taxon>Gobiidae</taxon>
        <taxon>Gobionellinae</taxon>
        <taxon>Mugilogobius</taxon>
    </lineage>
</organism>
<dbReference type="AlphaFoldDB" id="A0AAW0MPK4"/>
<sequence length="229" mass="25617">MDHQDRSPSLPLSLSDEMSAFQEAMICILSEHIASVQVQMRTVQSDVLRLMETQKQSTRQSVTAVIKAFSPMVREHVQSILDDYKIQTESLERQVHDIGTLVTEWREYPEGSDVTSAHNDHADTVAEAPVGTQSSGDALDLSRKKEYGQAGTSTPPQLMISSLEELEPAFAAKLQRYLPARHTGQDKLSLLQCAFFYYQIDKMQVRDSKDLNGTAKKIQTEGLKKGTMV</sequence>
<proteinExistence type="predicted"/>
<evidence type="ECO:0000313" key="1">
    <source>
        <dbReference type="EMBL" id="KAK7880247.1"/>
    </source>
</evidence>